<feature type="compositionally biased region" description="Basic and acidic residues" evidence="1">
    <location>
        <begin position="12"/>
        <end position="27"/>
    </location>
</feature>
<name>A0A4Z2IWX0_9TELE</name>
<organism evidence="2 3">
    <name type="scientific">Liparis tanakae</name>
    <name type="common">Tanaka's snailfish</name>
    <dbReference type="NCBI Taxonomy" id="230148"/>
    <lineage>
        <taxon>Eukaryota</taxon>
        <taxon>Metazoa</taxon>
        <taxon>Chordata</taxon>
        <taxon>Craniata</taxon>
        <taxon>Vertebrata</taxon>
        <taxon>Euteleostomi</taxon>
        <taxon>Actinopterygii</taxon>
        <taxon>Neopterygii</taxon>
        <taxon>Teleostei</taxon>
        <taxon>Neoteleostei</taxon>
        <taxon>Acanthomorphata</taxon>
        <taxon>Eupercaria</taxon>
        <taxon>Perciformes</taxon>
        <taxon>Cottioidei</taxon>
        <taxon>Cottales</taxon>
        <taxon>Liparidae</taxon>
        <taxon>Liparis</taxon>
    </lineage>
</organism>
<proteinExistence type="predicted"/>
<sequence>MEMGRRSTAHTATDRVKVHSHSLGEGKKTRKHVAVRCAPTTCDTEHYVEESVLSGSSDLCNTRPGTAAGS</sequence>
<gene>
    <name evidence="2" type="ORF">EYF80_007300</name>
</gene>
<evidence type="ECO:0000313" key="2">
    <source>
        <dbReference type="EMBL" id="TNN82465.1"/>
    </source>
</evidence>
<keyword evidence="3" id="KW-1185">Reference proteome</keyword>
<accession>A0A4Z2IWX0</accession>
<reference evidence="2 3" key="1">
    <citation type="submission" date="2019-03" db="EMBL/GenBank/DDBJ databases">
        <title>First draft genome of Liparis tanakae, snailfish: a comprehensive survey of snailfish specific genes.</title>
        <authorList>
            <person name="Kim W."/>
            <person name="Song I."/>
            <person name="Jeong J.-H."/>
            <person name="Kim D."/>
            <person name="Kim S."/>
            <person name="Ryu S."/>
            <person name="Song J.Y."/>
            <person name="Lee S.K."/>
        </authorList>
    </citation>
    <scope>NUCLEOTIDE SEQUENCE [LARGE SCALE GENOMIC DNA]</scope>
    <source>
        <tissue evidence="2">Muscle</tissue>
    </source>
</reference>
<evidence type="ECO:0000313" key="3">
    <source>
        <dbReference type="Proteomes" id="UP000314294"/>
    </source>
</evidence>
<evidence type="ECO:0000256" key="1">
    <source>
        <dbReference type="SAM" id="MobiDB-lite"/>
    </source>
</evidence>
<dbReference type="AlphaFoldDB" id="A0A4Z2IWX0"/>
<comment type="caution">
    <text evidence="2">The sequence shown here is derived from an EMBL/GenBank/DDBJ whole genome shotgun (WGS) entry which is preliminary data.</text>
</comment>
<feature type="region of interest" description="Disordered" evidence="1">
    <location>
        <begin position="1"/>
        <end position="32"/>
    </location>
</feature>
<protein>
    <submittedName>
        <fullName evidence="2">Uncharacterized protein</fullName>
    </submittedName>
</protein>
<dbReference type="EMBL" id="SRLO01000039">
    <property type="protein sequence ID" value="TNN82465.1"/>
    <property type="molecule type" value="Genomic_DNA"/>
</dbReference>
<dbReference type="Proteomes" id="UP000314294">
    <property type="component" value="Unassembled WGS sequence"/>
</dbReference>